<keyword evidence="1" id="KW-0812">Transmembrane</keyword>
<comment type="caution">
    <text evidence="2">The sequence shown here is derived from an EMBL/GenBank/DDBJ whole genome shotgun (WGS) entry which is preliminary data.</text>
</comment>
<proteinExistence type="predicted"/>
<reference evidence="2" key="1">
    <citation type="journal article" date="2015" name="Genome Announc.">
        <title>Draft Genome Sequence of Tolypothrix boutellei Strain VB521301.</title>
        <authorList>
            <person name="Chandrababunaidu M.M."/>
            <person name="Singh D."/>
            <person name="Sen D."/>
            <person name="Bhan S."/>
            <person name="Das S."/>
            <person name="Gupta A."/>
            <person name="Adhikary S.P."/>
            <person name="Tripathy S."/>
        </authorList>
    </citation>
    <scope>NUCLEOTIDE SEQUENCE</scope>
    <source>
        <strain evidence="2">VB521301</strain>
    </source>
</reference>
<protein>
    <submittedName>
        <fullName evidence="2">Uncharacterized protein</fullName>
    </submittedName>
</protein>
<dbReference type="Proteomes" id="UP000029738">
    <property type="component" value="Unassembled WGS sequence"/>
</dbReference>
<feature type="transmembrane region" description="Helical" evidence="1">
    <location>
        <begin position="29"/>
        <end position="49"/>
    </location>
</feature>
<gene>
    <name evidence="2" type="ORF">DA73_0400006890</name>
</gene>
<organism evidence="2 3">
    <name type="scientific">Tolypothrix bouteillei VB521301</name>
    <dbReference type="NCBI Taxonomy" id="1479485"/>
    <lineage>
        <taxon>Bacteria</taxon>
        <taxon>Bacillati</taxon>
        <taxon>Cyanobacteriota</taxon>
        <taxon>Cyanophyceae</taxon>
        <taxon>Nostocales</taxon>
        <taxon>Tolypothrichaceae</taxon>
        <taxon>Tolypothrix</taxon>
    </lineage>
</organism>
<dbReference type="AlphaFoldDB" id="A0A8S9T155"/>
<reference evidence="2" key="2">
    <citation type="submission" date="2019-11" db="EMBL/GenBank/DDBJ databases">
        <title>Improved Assembly of Tolypothrix boutellei genome.</title>
        <authorList>
            <person name="Sarangi A.N."/>
            <person name="Mukherjee M."/>
            <person name="Ghosh S."/>
            <person name="Singh D."/>
            <person name="Das A."/>
            <person name="Kant S."/>
            <person name="Prusty A."/>
            <person name="Tripathy S."/>
        </authorList>
    </citation>
    <scope>NUCLEOTIDE SEQUENCE</scope>
    <source>
        <strain evidence="2">VB521301</strain>
    </source>
</reference>
<keyword evidence="3" id="KW-1185">Reference proteome</keyword>
<keyword evidence="1" id="KW-1133">Transmembrane helix</keyword>
<dbReference type="EMBL" id="JHEG04000001">
    <property type="protein sequence ID" value="KAF3885213.1"/>
    <property type="molecule type" value="Genomic_DNA"/>
</dbReference>
<sequence length="52" mass="5765">MNRILLTSLVFVFLLLLITAPFAALASLMLFLLASAFLMFIWNIFSAIIGDS</sequence>
<evidence type="ECO:0000256" key="1">
    <source>
        <dbReference type="SAM" id="Phobius"/>
    </source>
</evidence>
<accession>A0A8S9T155</accession>
<keyword evidence="1" id="KW-0472">Membrane</keyword>
<evidence type="ECO:0000313" key="2">
    <source>
        <dbReference type="EMBL" id="KAF3885213.1"/>
    </source>
</evidence>
<evidence type="ECO:0000313" key="3">
    <source>
        <dbReference type="Proteomes" id="UP000029738"/>
    </source>
</evidence>
<name>A0A8S9T155_9CYAN</name>